<dbReference type="AlphaFoldDB" id="A0A2D0KBB1"/>
<protein>
    <submittedName>
        <fullName evidence="1">Uncharacterized protein</fullName>
    </submittedName>
</protein>
<reference evidence="1 2" key="1">
    <citation type="journal article" date="2017" name="Nat. Microbiol.">
        <title>Natural product diversity associated with the nematode symbionts Photorhabdus and Xenorhabdus.</title>
        <authorList>
            <person name="Tobias N.J."/>
            <person name="Wolff H."/>
            <person name="Djahanschiri B."/>
            <person name="Grundmann F."/>
            <person name="Kronenwerth M."/>
            <person name="Shi Y.M."/>
            <person name="Simonyi S."/>
            <person name="Grun P."/>
            <person name="Shapiro-Ilan D."/>
            <person name="Pidot S.J."/>
            <person name="Stinear T.P."/>
            <person name="Ebersberger I."/>
            <person name="Bode H.B."/>
        </authorList>
    </citation>
    <scope>NUCLEOTIDE SEQUENCE [LARGE SCALE GENOMIC DNA]</scope>
    <source>
        <strain evidence="1 2">DSM 17904</strain>
    </source>
</reference>
<evidence type="ECO:0000313" key="1">
    <source>
        <dbReference type="EMBL" id="PHM60652.1"/>
    </source>
</evidence>
<dbReference type="Proteomes" id="UP000222366">
    <property type="component" value="Unassembled WGS sequence"/>
</dbReference>
<dbReference type="RefSeq" id="WP_099126055.1">
    <property type="nucleotide sequence ID" value="NZ_CAWNRH010000133.1"/>
</dbReference>
<name>A0A2D0KBB1_9GAMM</name>
<keyword evidence="2" id="KW-1185">Reference proteome</keyword>
<evidence type="ECO:0000313" key="2">
    <source>
        <dbReference type="Proteomes" id="UP000222366"/>
    </source>
</evidence>
<comment type="caution">
    <text evidence="1">The sequence shown here is derived from an EMBL/GenBank/DDBJ whole genome shotgun (WGS) entry which is preliminary data.</text>
</comment>
<gene>
    <name evidence="1" type="ORF">Xsto_03809</name>
</gene>
<organism evidence="1 2">
    <name type="scientific">Xenorhabdus stockiae</name>
    <dbReference type="NCBI Taxonomy" id="351614"/>
    <lineage>
        <taxon>Bacteria</taxon>
        <taxon>Pseudomonadati</taxon>
        <taxon>Pseudomonadota</taxon>
        <taxon>Gammaproteobacteria</taxon>
        <taxon>Enterobacterales</taxon>
        <taxon>Morganellaceae</taxon>
        <taxon>Xenorhabdus</taxon>
    </lineage>
</organism>
<sequence length="116" mass="13017">MMIIHINEDGSTSVQTARYMASYDKEGVLIGVIGFTEFAPKSIDLHNAFKSKADTARIASTDDKIEVRDLEGQIRTVIGSLQSIKTSHDDHIRQIVREELRQFVTRELMPGGLLSR</sequence>
<accession>A0A2D0KBB1</accession>
<proteinExistence type="predicted"/>
<dbReference type="EMBL" id="NJAJ01000056">
    <property type="protein sequence ID" value="PHM60652.1"/>
    <property type="molecule type" value="Genomic_DNA"/>
</dbReference>